<evidence type="ECO:0000256" key="1">
    <source>
        <dbReference type="ARBA" id="ARBA00023015"/>
    </source>
</evidence>
<protein>
    <recommendedName>
        <fullName evidence="6">Zn(2)-C6 fungal-type domain-containing protein</fullName>
    </recommendedName>
</protein>
<feature type="compositionally biased region" description="Polar residues" evidence="5">
    <location>
        <begin position="197"/>
        <end position="213"/>
    </location>
</feature>
<evidence type="ECO:0000313" key="8">
    <source>
        <dbReference type="Proteomes" id="UP001345691"/>
    </source>
</evidence>
<proteinExistence type="predicted"/>
<feature type="compositionally biased region" description="Low complexity" evidence="5">
    <location>
        <begin position="169"/>
        <end position="185"/>
    </location>
</feature>
<evidence type="ECO:0000256" key="5">
    <source>
        <dbReference type="SAM" id="MobiDB-lite"/>
    </source>
</evidence>
<feature type="region of interest" description="Disordered" evidence="5">
    <location>
        <begin position="385"/>
        <end position="432"/>
    </location>
</feature>
<feature type="compositionally biased region" description="Polar residues" evidence="5">
    <location>
        <begin position="268"/>
        <end position="278"/>
    </location>
</feature>
<gene>
    <name evidence="7" type="ORF">LTR69_005798</name>
</gene>
<feature type="compositionally biased region" description="Low complexity" evidence="5">
    <location>
        <begin position="28"/>
        <end position="71"/>
    </location>
</feature>
<dbReference type="InterPro" id="IPR036864">
    <property type="entry name" value="Zn2-C6_fun-type_DNA-bd_sf"/>
</dbReference>
<reference evidence="7 8" key="1">
    <citation type="submission" date="2023-08" db="EMBL/GenBank/DDBJ databases">
        <title>Black Yeasts Isolated from many extreme environments.</title>
        <authorList>
            <person name="Coleine C."/>
            <person name="Stajich J.E."/>
            <person name="Selbmann L."/>
        </authorList>
    </citation>
    <scope>NUCLEOTIDE SEQUENCE [LARGE SCALE GENOMIC DNA]</scope>
    <source>
        <strain evidence="7 8">CCFEE 6328</strain>
    </source>
</reference>
<dbReference type="Proteomes" id="UP001345691">
    <property type="component" value="Unassembled WGS sequence"/>
</dbReference>
<evidence type="ECO:0000256" key="3">
    <source>
        <dbReference type="ARBA" id="ARBA00023163"/>
    </source>
</evidence>
<comment type="caution">
    <text evidence="7">The sequence shown here is derived from an EMBL/GenBank/DDBJ whole genome shotgun (WGS) entry which is preliminary data.</text>
</comment>
<feature type="compositionally biased region" description="Low complexity" evidence="5">
    <location>
        <begin position="82"/>
        <end position="93"/>
    </location>
</feature>
<name>A0ABR0JB14_9EURO</name>
<dbReference type="CDD" id="cd00067">
    <property type="entry name" value="GAL4"/>
    <property type="match status" value="1"/>
</dbReference>
<sequence>MDRQGQKSANGATPETRALSDSVERQTASPSPSASDAASSPASLAQSALDLLESQTTAQTTASLSSSSSSTYINTAEQDEAQNNNPSSPSSHQPSHRVSTSISRERCERCIRQRKGCDGAKPACSNCANSQTHRNNCVYPPGRPSRRQLAEMQNNQPGRDATGGHQFTNPSNNNGGINPPINLNNTAPVATLQSLQAQQRLTAQQSTSPTLVTPQRPPAQVSTINPSVLHTPGLQMRNQRSIHSQPPPRWQPLDGNAQAGRRSRSPQHHTTTTEQAPSPFTAYGSIERGQGAYLRPRLFGDRGGHASNAVGMQGGTRTAPAFERAGGQNQTGQYPTRFPDLNWGAHRTYLGDGTLNPSPPHGACTTPTVVDRTTPPVPGSVAMAMEQQPTRMAGSEERDAGQEQPRAGASNASASEMEEEADDDDDEDWVDM</sequence>
<dbReference type="Gene3D" id="4.10.240.10">
    <property type="entry name" value="Zn(2)-C6 fungal-type DNA-binding domain"/>
    <property type="match status" value="1"/>
</dbReference>
<evidence type="ECO:0000256" key="4">
    <source>
        <dbReference type="ARBA" id="ARBA00023242"/>
    </source>
</evidence>
<feature type="region of interest" description="Disordered" evidence="5">
    <location>
        <begin position="155"/>
        <end position="185"/>
    </location>
</feature>
<dbReference type="InterPro" id="IPR001138">
    <property type="entry name" value="Zn2Cys6_DnaBD"/>
</dbReference>
<feature type="compositionally biased region" description="Polar residues" evidence="5">
    <location>
        <begin position="1"/>
        <end position="13"/>
    </location>
</feature>
<keyword evidence="8" id="KW-1185">Reference proteome</keyword>
<organism evidence="7 8">
    <name type="scientific">Exophiala sideris</name>
    <dbReference type="NCBI Taxonomy" id="1016849"/>
    <lineage>
        <taxon>Eukaryota</taxon>
        <taxon>Fungi</taxon>
        <taxon>Dikarya</taxon>
        <taxon>Ascomycota</taxon>
        <taxon>Pezizomycotina</taxon>
        <taxon>Eurotiomycetes</taxon>
        <taxon>Chaetothyriomycetidae</taxon>
        <taxon>Chaetothyriales</taxon>
        <taxon>Herpotrichiellaceae</taxon>
        <taxon>Exophiala</taxon>
    </lineage>
</organism>
<feature type="compositionally biased region" description="Acidic residues" evidence="5">
    <location>
        <begin position="416"/>
        <end position="432"/>
    </location>
</feature>
<feature type="domain" description="Zn(2)-C6 fungal-type" evidence="6">
    <location>
        <begin position="106"/>
        <end position="139"/>
    </location>
</feature>
<evidence type="ECO:0000313" key="7">
    <source>
        <dbReference type="EMBL" id="KAK5060481.1"/>
    </source>
</evidence>
<feature type="region of interest" description="Disordered" evidence="5">
    <location>
        <begin position="1"/>
        <end position="103"/>
    </location>
</feature>
<feature type="region of interest" description="Disordered" evidence="5">
    <location>
        <begin position="297"/>
        <end position="339"/>
    </location>
</feature>
<feature type="region of interest" description="Disordered" evidence="5">
    <location>
        <begin position="239"/>
        <end position="284"/>
    </location>
</feature>
<feature type="region of interest" description="Disordered" evidence="5">
    <location>
        <begin position="197"/>
        <end position="225"/>
    </location>
</feature>
<dbReference type="EMBL" id="JAVRRF010000011">
    <property type="protein sequence ID" value="KAK5060481.1"/>
    <property type="molecule type" value="Genomic_DNA"/>
</dbReference>
<keyword evidence="3" id="KW-0804">Transcription</keyword>
<accession>A0ABR0JB14</accession>
<keyword evidence="4" id="KW-0539">Nucleus</keyword>
<evidence type="ECO:0000259" key="6">
    <source>
        <dbReference type="PROSITE" id="PS50048"/>
    </source>
</evidence>
<dbReference type="PROSITE" id="PS50048">
    <property type="entry name" value="ZN2_CY6_FUNGAL_2"/>
    <property type="match status" value="1"/>
</dbReference>
<keyword evidence="1" id="KW-0805">Transcription regulation</keyword>
<evidence type="ECO:0000256" key="2">
    <source>
        <dbReference type="ARBA" id="ARBA00023125"/>
    </source>
</evidence>
<keyword evidence="2" id="KW-0238">DNA-binding</keyword>